<dbReference type="CDD" id="cd04301">
    <property type="entry name" value="NAT_SF"/>
    <property type="match status" value="1"/>
</dbReference>
<sequence>MSDVGTGQTPAKCRVRSLINQELPLLKDHLMRLDSESRRDRFNGYADQGFVENYTAKCAGDGTIIMAYFAEDGAVHAAAELHQPDLSSDSLPELAFSVESHLRRKGVGSILFKKLIAVATELGYERARITTGSQNQAMRALANKFGAHLTFRQGESTGVIELHPNIDAPSFTNPQPEPLRNDVPPDAATALIDFNQTCWKLFLTMSGASKPA</sequence>
<proteinExistence type="predicted"/>
<dbReference type="Proteomes" id="UP000248148">
    <property type="component" value="Unassembled WGS sequence"/>
</dbReference>
<protein>
    <submittedName>
        <fullName evidence="2">Acetyltransferase (GNAT) family protein</fullName>
    </submittedName>
</protein>
<keyword evidence="3" id="KW-1185">Reference proteome</keyword>
<dbReference type="RefSeq" id="WP_110779266.1">
    <property type="nucleotide sequence ID" value="NZ_QJTI01000001.1"/>
</dbReference>
<gene>
    <name evidence="2" type="ORF">BJ122_101134</name>
</gene>
<dbReference type="OrthoDB" id="7843527at2"/>
<keyword evidence="2" id="KW-0808">Transferase</keyword>
<organism evidence="2 3">
    <name type="scientific">Rhodopseudomonas faecalis</name>
    <dbReference type="NCBI Taxonomy" id="99655"/>
    <lineage>
        <taxon>Bacteria</taxon>
        <taxon>Pseudomonadati</taxon>
        <taxon>Pseudomonadota</taxon>
        <taxon>Alphaproteobacteria</taxon>
        <taxon>Hyphomicrobiales</taxon>
        <taxon>Nitrobacteraceae</taxon>
        <taxon>Rhodopseudomonas</taxon>
    </lineage>
</organism>
<dbReference type="AlphaFoldDB" id="A0A318TU49"/>
<feature type="domain" description="N-acetyltransferase" evidence="1">
    <location>
        <begin position="17"/>
        <end position="167"/>
    </location>
</feature>
<dbReference type="InterPro" id="IPR000182">
    <property type="entry name" value="GNAT_dom"/>
</dbReference>
<dbReference type="InterPro" id="IPR016181">
    <property type="entry name" value="Acyl_CoA_acyltransferase"/>
</dbReference>
<evidence type="ECO:0000313" key="3">
    <source>
        <dbReference type="Proteomes" id="UP000248148"/>
    </source>
</evidence>
<dbReference type="Gene3D" id="3.40.630.30">
    <property type="match status" value="1"/>
</dbReference>
<name>A0A318TU49_9BRAD</name>
<dbReference type="PROSITE" id="PS51186">
    <property type="entry name" value="GNAT"/>
    <property type="match status" value="1"/>
</dbReference>
<dbReference type="Pfam" id="PF00583">
    <property type="entry name" value="Acetyltransf_1"/>
    <property type="match status" value="1"/>
</dbReference>
<dbReference type="SUPFAM" id="SSF55729">
    <property type="entry name" value="Acyl-CoA N-acyltransferases (Nat)"/>
    <property type="match status" value="1"/>
</dbReference>
<dbReference type="EMBL" id="QJTI01000001">
    <property type="protein sequence ID" value="PYF05395.1"/>
    <property type="molecule type" value="Genomic_DNA"/>
</dbReference>
<comment type="caution">
    <text evidence="2">The sequence shown here is derived from an EMBL/GenBank/DDBJ whole genome shotgun (WGS) entry which is preliminary data.</text>
</comment>
<dbReference type="GO" id="GO:0016747">
    <property type="term" value="F:acyltransferase activity, transferring groups other than amino-acyl groups"/>
    <property type="evidence" value="ECO:0007669"/>
    <property type="project" value="InterPro"/>
</dbReference>
<evidence type="ECO:0000313" key="2">
    <source>
        <dbReference type="EMBL" id="PYF05395.1"/>
    </source>
</evidence>
<accession>A0A318TU49</accession>
<evidence type="ECO:0000259" key="1">
    <source>
        <dbReference type="PROSITE" id="PS51186"/>
    </source>
</evidence>
<reference evidence="2 3" key="1">
    <citation type="submission" date="2018-06" db="EMBL/GenBank/DDBJ databases">
        <title>Genomic Encyclopedia of Archaeal and Bacterial Type Strains, Phase II (KMG-II): from individual species to whole genera.</title>
        <authorList>
            <person name="Goeker M."/>
        </authorList>
    </citation>
    <scope>NUCLEOTIDE SEQUENCE [LARGE SCALE GENOMIC DNA]</scope>
    <source>
        <strain evidence="2 3">JCM 11668</strain>
    </source>
</reference>